<dbReference type="EMBL" id="JAGSOG010000335">
    <property type="protein sequence ID" value="MBR7838830.1"/>
    <property type="molecule type" value="Genomic_DNA"/>
</dbReference>
<dbReference type="Pfam" id="PF08386">
    <property type="entry name" value="Abhydrolase_4"/>
    <property type="match status" value="1"/>
</dbReference>
<dbReference type="Proteomes" id="UP000675781">
    <property type="component" value="Unassembled WGS sequence"/>
</dbReference>
<sequence length="380" mass="39032">MTASTEKSTIVRSTEGAAAPAETPARAGASAASGTAAASAAQARMTIRPVFGALERVAPGFGARWAWRLWCTPTRPNPEVVAKSRAAGLGEVMRLPALLPDWTGPRPAGPDGKPKPPLRAEFTVELLGPADGPVVYLLHGWSGWRGQFAPIGHALAAAGYRAVLIDAFNHGDSGPGTLGPGLAVPPDFSLALAAAAERFGPARAVIGHSLGGGCTALAVLEGLKAERAVFVSPAADPIAFTRQMARMLGFGERIRTRMVEHGRVRTGLDAAEFVAPPLAARRTDLPPALIVHDRDDPTVPVTAGRSLAGAWRDSRMLETVGLGHNRLLRDASVIEAVVAFVAGADAKPDTTVDAVSGSAANGCASGDETANAQACAHVGS</sequence>
<dbReference type="InterPro" id="IPR029058">
    <property type="entry name" value="AB_hydrolase_fold"/>
</dbReference>
<evidence type="ECO:0000259" key="2">
    <source>
        <dbReference type="Pfam" id="PF00561"/>
    </source>
</evidence>
<dbReference type="RefSeq" id="WP_212533279.1">
    <property type="nucleotide sequence ID" value="NZ_JAGSOG010000335.1"/>
</dbReference>
<dbReference type="Gene3D" id="3.40.50.1820">
    <property type="entry name" value="alpha/beta hydrolase"/>
    <property type="match status" value="1"/>
</dbReference>
<accession>A0A941IRI3</accession>
<dbReference type="AlphaFoldDB" id="A0A941IRI3"/>
<organism evidence="4 5">
    <name type="scientific">Actinospica durhamensis</name>
    <dbReference type="NCBI Taxonomy" id="1508375"/>
    <lineage>
        <taxon>Bacteria</taxon>
        <taxon>Bacillati</taxon>
        <taxon>Actinomycetota</taxon>
        <taxon>Actinomycetes</taxon>
        <taxon>Catenulisporales</taxon>
        <taxon>Actinospicaceae</taxon>
        <taxon>Actinospica</taxon>
    </lineage>
</organism>
<proteinExistence type="predicted"/>
<protein>
    <submittedName>
        <fullName evidence="4">Alpha/beta fold hydrolase</fullName>
    </submittedName>
</protein>
<dbReference type="InterPro" id="IPR013595">
    <property type="entry name" value="Pept_S33_TAP-like_C"/>
</dbReference>
<evidence type="ECO:0000313" key="4">
    <source>
        <dbReference type="EMBL" id="MBR7838830.1"/>
    </source>
</evidence>
<feature type="domain" description="AB hydrolase-1" evidence="2">
    <location>
        <begin position="133"/>
        <end position="235"/>
    </location>
</feature>
<feature type="compositionally biased region" description="Polar residues" evidence="1">
    <location>
        <begin position="1"/>
        <end position="12"/>
    </location>
</feature>
<dbReference type="SUPFAM" id="SSF53474">
    <property type="entry name" value="alpha/beta-Hydrolases"/>
    <property type="match status" value="1"/>
</dbReference>
<dbReference type="Pfam" id="PF00561">
    <property type="entry name" value="Abhydrolase_1"/>
    <property type="match status" value="1"/>
</dbReference>
<keyword evidence="4" id="KW-0378">Hydrolase</keyword>
<comment type="caution">
    <text evidence="4">The sequence shown here is derived from an EMBL/GenBank/DDBJ whole genome shotgun (WGS) entry which is preliminary data.</text>
</comment>
<evidence type="ECO:0000259" key="3">
    <source>
        <dbReference type="Pfam" id="PF08386"/>
    </source>
</evidence>
<dbReference type="GO" id="GO:0016787">
    <property type="term" value="F:hydrolase activity"/>
    <property type="evidence" value="ECO:0007669"/>
    <property type="project" value="UniProtKB-KW"/>
</dbReference>
<feature type="region of interest" description="Disordered" evidence="1">
    <location>
        <begin position="1"/>
        <end position="30"/>
    </location>
</feature>
<feature type="domain" description="Peptidase S33 tripeptidyl aminopeptidase-like C-terminal" evidence="3">
    <location>
        <begin position="278"/>
        <end position="343"/>
    </location>
</feature>
<reference evidence="4" key="1">
    <citation type="submission" date="2021-04" db="EMBL/GenBank/DDBJ databases">
        <title>Genome based classification of Actinospica acidithermotolerans sp. nov., an actinobacterium isolated from an Indonesian hot spring.</title>
        <authorList>
            <person name="Kusuma A.B."/>
            <person name="Putra K.E."/>
            <person name="Nafisah S."/>
            <person name="Loh J."/>
            <person name="Nouioui I."/>
            <person name="Goodfellow M."/>
        </authorList>
    </citation>
    <scope>NUCLEOTIDE SEQUENCE</scope>
    <source>
        <strain evidence="4">CSCA 57</strain>
    </source>
</reference>
<feature type="compositionally biased region" description="Low complexity" evidence="1">
    <location>
        <begin position="14"/>
        <end position="30"/>
    </location>
</feature>
<evidence type="ECO:0000313" key="5">
    <source>
        <dbReference type="Proteomes" id="UP000675781"/>
    </source>
</evidence>
<evidence type="ECO:0000256" key="1">
    <source>
        <dbReference type="SAM" id="MobiDB-lite"/>
    </source>
</evidence>
<name>A0A941IRI3_9ACTN</name>
<keyword evidence="5" id="KW-1185">Reference proteome</keyword>
<dbReference type="InterPro" id="IPR000073">
    <property type="entry name" value="AB_hydrolase_1"/>
</dbReference>
<gene>
    <name evidence="4" type="ORF">KDL01_36520</name>
</gene>